<feature type="transmembrane region" description="Helical" evidence="6">
    <location>
        <begin position="83"/>
        <end position="105"/>
    </location>
</feature>
<comment type="caution">
    <text evidence="7">The sequence shown here is derived from an EMBL/GenBank/DDBJ whole genome shotgun (WGS) entry which is preliminary data.</text>
</comment>
<evidence type="ECO:0000256" key="5">
    <source>
        <dbReference type="ARBA" id="ARBA00023136"/>
    </source>
</evidence>
<keyword evidence="2" id="KW-0813">Transport</keyword>
<feature type="transmembrane region" description="Helical" evidence="6">
    <location>
        <begin position="233"/>
        <end position="253"/>
    </location>
</feature>
<dbReference type="STRING" id="1047168.A0A0F4GF69"/>
<dbReference type="EMBL" id="LAFY01000831">
    <property type="protein sequence ID" value="KJX96081.1"/>
    <property type="molecule type" value="Genomic_DNA"/>
</dbReference>
<reference evidence="7 8" key="1">
    <citation type="submission" date="2015-03" db="EMBL/GenBank/DDBJ databases">
        <title>RNA-seq based gene annotation and comparative genomics of four Zymoseptoria species reveal species-specific pathogenicity related genes and transposable element activity.</title>
        <authorList>
            <person name="Grandaubert J."/>
            <person name="Bhattacharyya A."/>
            <person name="Stukenbrock E.H."/>
        </authorList>
    </citation>
    <scope>NUCLEOTIDE SEQUENCE [LARGE SCALE GENOMIC DNA]</scope>
    <source>
        <strain evidence="7 8">Zb18110</strain>
    </source>
</reference>
<dbReference type="GO" id="GO:0016020">
    <property type="term" value="C:membrane"/>
    <property type="evidence" value="ECO:0007669"/>
    <property type="project" value="UniProtKB-SubCell"/>
</dbReference>
<keyword evidence="3 6" id="KW-0812">Transmembrane</keyword>
<sequence>MQSYIFQKKTSILESLQSSSHFNPRVNVSKGILSQLVTGLSFTFVFYIALLYGIADLDAVFRAPWTTFPLAAIYAQATSSTPATAALLVIFFLDIFITIPGSWTAGRMLWTLGRDDATPYPKFVGAISPRWRNPFNARIVCAAVGTVLTCIYIASATAFNAFVGLFIIFTTISYLAALLPHLLTRRRHILPGPFYMRGAKGDIIVSVACMYILVFNVPYMYPSTCPVASPEGMNWASVMFGGITACLTGWYWWKRKRGYVGPRVELPGKDAVDVGRFGLDVKVKERRTEES</sequence>
<evidence type="ECO:0000256" key="3">
    <source>
        <dbReference type="ARBA" id="ARBA00022692"/>
    </source>
</evidence>
<feature type="transmembrane region" description="Helical" evidence="6">
    <location>
        <begin position="161"/>
        <end position="183"/>
    </location>
</feature>
<gene>
    <name evidence="7" type="ORF">TI39_contig839g00003</name>
</gene>
<evidence type="ECO:0000256" key="4">
    <source>
        <dbReference type="ARBA" id="ARBA00022989"/>
    </source>
</evidence>
<dbReference type="InterPro" id="IPR002293">
    <property type="entry name" value="AA/rel_permease1"/>
</dbReference>
<comment type="subcellular location">
    <subcellularLocation>
        <location evidence="1">Membrane</location>
        <topology evidence="1">Multi-pass membrane protein</topology>
    </subcellularLocation>
</comment>
<evidence type="ECO:0000313" key="8">
    <source>
        <dbReference type="Proteomes" id="UP000033647"/>
    </source>
</evidence>
<keyword evidence="8" id="KW-1185">Reference proteome</keyword>
<evidence type="ECO:0000256" key="6">
    <source>
        <dbReference type="SAM" id="Phobius"/>
    </source>
</evidence>
<protein>
    <recommendedName>
        <fullName evidence="9">Amino acid permease like protein</fullName>
    </recommendedName>
</protein>
<evidence type="ECO:0000313" key="7">
    <source>
        <dbReference type="EMBL" id="KJX96081.1"/>
    </source>
</evidence>
<evidence type="ECO:0008006" key="9">
    <source>
        <dbReference type="Google" id="ProtNLM"/>
    </source>
</evidence>
<dbReference type="PANTHER" id="PTHR45649">
    <property type="entry name" value="AMINO-ACID PERMEASE BAT1"/>
    <property type="match status" value="1"/>
</dbReference>
<evidence type="ECO:0000256" key="2">
    <source>
        <dbReference type="ARBA" id="ARBA00022448"/>
    </source>
</evidence>
<dbReference type="GO" id="GO:0022857">
    <property type="term" value="F:transmembrane transporter activity"/>
    <property type="evidence" value="ECO:0007669"/>
    <property type="project" value="InterPro"/>
</dbReference>
<dbReference type="Pfam" id="PF13520">
    <property type="entry name" value="AA_permease_2"/>
    <property type="match status" value="1"/>
</dbReference>
<feature type="transmembrane region" description="Helical" evidence="6">
    <location>
        <begin position="203"/>
        <end position="221"/>
    </location>
</feature>
<dbReference type="OrthoDB" id="3900342at2759"/>
<keyword evidence="5 6" id="KW-0472">Membrane</keyword>
<dbReference type="AlphaFoldDB" id="A0A0F4GF69"/>
<organism evidence="7 8">
    <name type="scientific">Zymoseptoria brevis</name>
    <dbReference type="NCBI Taxonomy" id="1047168"/>
    <lineage>
        <taxon>Eukaryota</taxon>
        <taxon>Fungi</taxon>
        <taxon>Dikarya</taxon>
        <taxon>Ascomycota</taxon>
        <taxon>Pezizomycotina</taxon>
        <taxon>Dothideomycetes</taxon>
        <taxon>Dothideomycetidae</taxon>
        <taxon>Mycosphaerellales</taxon>
        <taxon>Mycosphaerellaceae</taxon>
        <taxon>Zymoseptoria</taxon>
    </lineage>
</organism>
<dbReference type="Gene3D" id="1.20.1740.10">
    <property type="entry name" value="Amino acid/polyamine transporter I"/>
    <property type="match status" value="1"/>
</dbReference>
<dbReference type="Proteomes" id="UP000033647">
    <property type="component" value="Unassembled WGS sequence"/>
</dbReference>
<name>A0A0F4GF69_9PEZI</name>
<feature type="transmembrane region" description="Helical" evidence="6">
    <location>
        <begin position="32"/>
        <end position="52"/>
    </location>
</feature>
<keyword evidence="4 6" id="KW-1133">Transmembrane helix</keyword>
<evidence type="ECO:0000256" key="1">
    <source>
        <dbReference type="ARBA" id="ARBA00004141"/>
    </source>
</evidence>
<accession>A0A0F4GF69</accession>
<feature type="transmembrane region" description="Helical" evidence="6">
    <location>
        <begin position="135"/>
        <end position="155"/>
    </location>
</feature>
<proteinExistence type="predicted"/>
<dbReference type="PANTHER" id="PTHR45649:SF27">
    <property type="entry name" value="CHOLINE TRANSPORTER (EUROFUNG)"/>
    <property type="match status" value="1"/>
</dbReference>